<protein>
    <recommendedName>
        <fullName evidence="2">histidine kinase</fullName>
        <ecNumber evidence="2">2.7.13.3</ecNumber>
    </recommendedName>
</protein>
<organism evidence="11 12">
    <name type="scientific">Rhizobium mayense</name>
    <dbReference type="NCBI Taxonomy" id="1312184"/>
    <lineage>
        <taxon>Bacteria</taxon>
        <taxon>Pseudomonadati</taxon>
        <taxon>Pseudomonadota</taxon>
        <taxon>Alphaproteobacteria</taxon>
        <taxon>Hyphomicrobiales</taxon>
        <taxon>Rhizobiaceae</taxon>
        <taxon>Rhizobium/Agrobacterium group</taxon>
        <taxon>Rhizobium</taxon>
    </lineage>
</organism>
<dbReference type="Pfam" id="PF00512">
    <property type="entry name" value="HisKA"/>
    <property type="match status" value="1"/>
</dbReference>
<dbReference type="SUPFAM" id="SSF55785">
    <property type="entry name" value="PYP-like sensor domain (PAS domain)"/>
    <property type="match status" value="2"/>
</dbReference>
<accession>A0ABT7JSV7</accession>
<dbReference type="RefSeq" id="WP_285867674.1">
    <property type="nucleotide sequence ID" value="NZ_JARFYM010000004.1"/>
</dbReference>
<dbReference type="SUPFAM" id="SSF55874">
    <property type="entry name" value="ATPase domain of HSP90 chaperone/DNA topoisomerase II/histidine kinase"/>
    <property type="match status" value="1"/>
</dbReference>
<evidence type="ECO:0000256" key="6">
    <source>
        <dbReference type="ARBA" id="ARBA00022777"/>
    </source>
</evidence>
<dbReference type="Pfam" id="PF02518">
    <property type="entry name" value="HATPase_c"/>
    <property type="match status" value="1"/>
</dbReference>
<dbReference type="PROSITE" id="PS50112">
    <property type="entry name" value="PAS"/>
    <property type="match status" value="1"/>
</dbReference>
<dbReference type="InterPro" id="IPR036890">
    <property type="entry name" value="HATPase_C_sf"/>
</dbReference>
<evidence type="ECO:0000256" key="8">
    <source>
        <dbReference type="ARBA" id="ARBA00023012"/>
    </source>
</evidence>
<keyword evidence="12" id="KW-1185">Reference proteome</keyword>
<evidence type="ECO:0000256" key="3">
    <source>
        <dbReference type="ARBA" id="ARBA00022553"/>
    </source>
</evidence>
<reference evidence="11" key="1">
    <citation type="submission" date="2023-06" db="EMBL/GenBank/DDBJ databases">
        <title>Phylogenetic Diversity of Rhizobium strains.</title>
        <authorList>
            <person name="Moura F.T."/>
            <person name="Helene L.C.F."/>
            <person name="Hungria M."/>
        </authorList>
    </citation>
    <scope>NUCLEOTIDE SEQUENCE</scope>
    <source>
        <strain evidence="11">CCGE526</strain>
    </source>
</reference>
<dbReference type="Gene3D" id="1.10.287.130">
    <property type="match status" value="1"/>
</dbReference>
<dbReference type="InterPro" id="IPR005467">
    <property type="entry name" value="His_kinase_dom"/>
</dbReference>
<dbReference type="InterPro" id="IPR003594">
    <property type="entry name" value="HATPase_dom"/>
</dbReference>
<dbReference type="EC" id="2.7.13.3" evidence="2"/>
<name>A0ABT7JSV7_9HYPH</name>
<dbReference type="EMBL" id="JARFYM010000004">
    <property type="protein sequence ID" value="MDL2398793.1"/>
    <property type="molecule type" value="Genomic_DNA"/>
</dbReference>
<feature type="domain" description="PAS" evidence="10">
    <location>
        <begin position="34"/>
        <end position="69"/>
    </location>
</feature>
<evidence type="ECO:0000259" key="10">
    <source>
        <dbReference type="PROSITE" id="PS50112"/>
    </source>
</evidence>
<dbReference type="CDD" id="cd00082">
    <property type="entry name" value="HisKA"/>
    <property type="match status" value="1"/>
</dbReference>
<dbReference type="InterPro" id="IPR013656">
    <property type="entry name" value="PAS_4"/>
</dbReference>
<dbReference type="Pfam" id="PF13426">
    <property type="entry name" value="PAS_9"/>
    <property type="match status" value="1"/>
</dbReference>
<evidence type="ECO:0000256" key="1">
    <source>
        <dbReference type="ARBA" id="ARBA00000085"/>
    </source>
</evidence>
<dbReference type="InterPro" id="IPR000014">
    <property type="entry name" value="PAS"/>
</dbReference>
<keyword evidence="6" id="KW-0418">Kinase</keyword>
<dbReference type="SMART" id="SM00387">
    <property type="entry name" value="HATPase_c"/>
    <property type="match status" value="1"/>
</dbReference>
<dbReference type="SMART" id="SM00388">
    <property type="entry name" value="HisKA"/>
    <property type="match status" value="1"/>
</dbReference>
<evidence type="ECO:0000256" key="4">
    <source>
        <dbReference type="ARBA" id="ARBA00022679"/>
    </source>
</evidence>
<dbReference type="InterPro" id="IPR004358">
    <property type="entry name" value="Sig_transdc_His_kin-like_C"/>
</dbReference>
<keyword evidence="4" id="KW-0808">Transferase</keyword>
<evidence type="ECO:0000256" key="5">
    <source>
        <dbReference type="ARBA" id="ARBA00022741"/>
    </source>
</evidence>
<dbReference type="InterPro" id="IPR035965">
    <property type="entry name" value="PAS-like_dom_sf"/>
</dbReference>
<proteinExistence type="predicted"/>
<keyword evidence="5" id="KW-0547">Nucleotide-binding</keyword>
<keyword evidence="7 11" id="KW-0067">ATP-binding</keyword>
<feature type="domain" description="Histidine kinase" evidence="9">
    <location>
        <begin position="471"/>
        <end position="687"/>
    </location>
</feature>
<dbReference type="InterPro" id="IPR036097">
    <property type="entry name" value="HisK_dim/P_sf"/>
</dbReference>
<comment type="catalytic activity">
    <reaction evidence="1">
        <text>ATP + protein L-histidine = ADP + protein N-phospho-L-histidine.</text>
        <dbReference type="EC" id="2.7.13.3"/>
    </reaction>
</comment>
<evidence type="ECO:0000259" key="9">
    <source>
        <dbReference type="PROSITE" id="PS50109"/>
    </source>
</evidence>
<dbReference type="GO" id="GO:0005524">
    <property type="term" value="F:ATP binding"/>
    <property type="evidence" value="ECO:0007669"/>
    <property type="project" value="UniProtKB-KW"/>
</dbReference>
<keyword evidence="3" id="KW-0597">Phosphoprotein</keyword>
<evidence type="ECO:0000256" key="2">
    <source>
        <dbReference type="ARBA" id="ARBA00012438"/>
    </source>
</evidence>
<dbReference type="PANTHER" id="PTHR43065">
    <property type="entry name" value="SENSOR HISTIDINE KINASE"/>
    <property type="match status" value="1"/>
</dbReference>
<dbReference type="SUPFAM" id="SSF47384">
    <property type="entry name" value="Homodimeric domain of signal transducing histidine kinase"/>
    <property type="match status" value="1"/>
</dbReference>
<evidence type="ECO:0000313" key="12">
    <source>
        <dbReference type="Proteomes" id="UP001172645"/>
    </source>
</evidence>
<dbReference type="Gene3D" id="3.30.450.20">
    <property type="entry name" value="PAS domain"/>
    <property type="match status" value="2"/>
</dbReference>
<dbReference type="Proteomes" id="UP001172645">
    <property type="component" value="Unassembled WGS sequence"/>
</dbReference>
<dbReference type="PRINTS" id="PR00344">
    <property type="entry name" value="BCTRLSENSOR"/>
</dbReference>
<dbReference type="InterPro" id="IPR003661">
    <property type="entry name" value="HisK_dim/P_dom"/>
</dbReference>
<dbReference type="CDD" id="cd00130">
    <property type="entry name" value="PAS"/>
    <property type="match status" value="1"/>
</dbReference>
<comment type="caution">
    <text evidence="11">The sequence shown here is derived from an EMBL/GenBank/DDBJ whole genome shotgun (WGS) entry which is preliminary data.</text>
</comment>
<dbReference type="Pfam" id="PF08448">
    <property type="entry name" value="PAS_4"/>
    <property type="match status" value="1"/>
</dbReference>
<gene>
    <name evidence="11" type="ORF">PY649_07815</name>
</gene>
<dbReference type="Gene3D" id="3.30.565.10">
    <property type="entry name" value="Histidine kinase-like ATPase, C-terminal domain"/>
    <property type="match status" value="1"/>
</dbReference>
<sequence>MAEMAARRALADDDNASWTVGSETELADLALESVVVFDLVGNIRYWNPASERLYGWPAIGSVGRSIAEISSNAELYVRQWHALLREGTWSGLLERRTSWGGKVTAAVRQTVRCDADGRPRDIVEYGQSADKERNLSSLPEVNLHRQAAASWELDTSHIRPLLDKMGDLISRDLVAEVARRPDWTDEILKGTCIVNVNDRAAHLVGAHAGRDGMIGQSVGAFWPRVGRSVLAELIAVVATDRSATTNRKVAPDGILRDAVVTVWRSETLQCRDTVFVAVSGATDDDRSFWYLRANEERYRKLIHRLPTALLQVDSGRMGKVLEELKAEGVKDLDRYLDDHPELITFANEVVRVVDANQKAVALFNGTVPADFIRPVGFLYAAAPETTRRLLVARYEGRRSYSEIMKIRTFDGQTLDVRLSVTFPASPERLDVTLIGLEDITERLRTERRLRQLETDFTHAARISILGELATSIAHEVNQPLSAIVTNGETSLRWLSRDDPNLVKVGELTTRVVSSARRASDIVKRIRGMAAKQEPERLPLDLNEVVDEALVFVRHDIEARSIHLSVRLAADLPTVLGDRIQLQQVIVNLLVNSIQAIEQGSGSLRRIDLSTSSEDGDTVVFSIHDSGCGIAAGDLDRIFDCFFTTKDGGVGIGLAVCQSIVMAHGGSIRVSNHPDGGAQFQFSLPTQSASIFESFPEQTPE</sequence>
<evidence type="ECO:0000256" key="7">
    <source>
        <dbReference type="ARBA" id="ARBA00022840"/>
    </source>
</evidence>
<evidence type="ECO:0000313" key="11">
    <source>
        <dbReference type="EMBL" id="MDL2398793.1"/>
    </source>
</evidence>
<keyword evidence="8" id="KW-0902">Two-component regulatory system</keyword>
<dbReference type="PANTHER" id="PTHR43065:SF10">
    <property type="entry name" value="PEROXIDE STRESS-ACTIVATED HISTIDINE KINASE MAK3"/>
    <property type="match status" value="1"/>
</dbReference>
<dbReference type="PROSITE" id="PS50109">
    <property type="entry name" value="HIS_KIN"/>
    <property type="match status" value="1"/>
</dbReference>